<comment type="caution">
    <text evidence="2">The sequence shown here is derived from an EMBL/GenBank/DDBJ whole genome shotgun (WGS) entry which is preliminary data.</text>
</comment>
<name>A0ABU2BXC1_9ACTN</name>
<evidence type="ECO:0000259" key="1">
    <source>
        <dbReference type="SMART" id="SM00460"/>
    </source>
</evidence>
<dbReference type="InterPro" id="IPR013589">
    <property type="entry name" value="Bac_transglu_N"/>
</dbReference>
<feature type="domain" description="Transglutaminase-like" evidence="1">
    <location>
        <begin position="167"/>
        <end position="234"/>
    </location>
</feature>
<dbReference type="Pfam" id="PF01841">
    <property type="entry name" value="Transglut_core"/>
    <property type="match status" value="1"/>
</dbReference>
<dbReference type="InterPro" id="IPR038765">
    <property type="entry name" value="Papain-like_cys_pep_sf"/>
</dbReference>
<dbReference type="InterPro" id="IPR002931">
    <property type="entry name" value="Transglutaminase-like"/>
</dbReference>
<dbReference type="Proteomes" id="UP001183648">
    <property type="component" value="Unassembled WGS sequence"/>
</dbReference>
<dbReference type="EMBL" id="JAVDYG010000001">
    <property type="protein sequence ID" value="MDR7363051.1"/>
    <property type="molecule type" value="Genomic_DNA"/>
</dbReference>
<dbReference type="PANTHER" id="PTHR33490">
    <property type="entry name" value="BLR5614 PROTEIN-RELATED"/>
    <property type="match status" value="1"/>
</dbReference>
<dbReference type="SMART" id="SM00460">
    <property type="entry name" value="TGc"/>
    <property type="match status" value="1"/>
</dbReference>
<accession>A0ABU2BXC1</accession>
<organism evidence="2 3">
    <name type="scientific">Nocardioides marmoribigeumensis</name>
    <dbReference type="NCBI Taxonomy" id="433649"/>
    <lineage>
        <taxon>Bacteria</taxon>
        <taxon>Bacillati</taxon>
        <taxon>Actinomycetota</taxon>
        <taxon>Actinomycetes</taxon>
        <taxon>Propionibacteriales</taxon>
        <taxon>Nocardioidaceae</taxon>
        <taxon>Nocardioides</taxon>
    </lineage>
</organism>
<dbReference type="Gene3D" id="3.10.620.30">
    <property type="match status" value="1"/>
</dbReference>
<proteinExistence type="predicted"/>
<keyword evidence="3" id="KW-1185">Reference proteome</keyword>
<dbReference type="PANTHER" id="PTHR33490:SF6">
    <property type="entry name" value="SLL1049 PROTEIN"/>
    <property type="match status" value="1"/>
</dbReference>
<dbReference type="SUPFAM" id="SSF54001">
    <property type="entry name" value="Cysteine proteinases"/>
    <property type="match status" value="1"/>
</dbReference>
<dbReference type="RefSeq" id="WP_310302946.1">
    <property type="nucleotide sequence ID" value="NZ_BAAAPS010000010.1"/>
</dbReference>
<sequence>MHLRIVHSTTFEYDGLAAASYNQARLTPPTAADQIVAHSRIDVTPTPWSLTYKDYFGNEVTSFEVLEMHDSLSIVATAHVHTLPGAEVEGRLTWQDLEAEEVLDRFTEYLTLTERVAPPPDFAERCDAIRAAAATPGEAAHGICDLVHAEVDYVVGATDVRSHGSEAWTQRSGVCQDMAHLVIGGLRHLGIPARYVSGYLHPREDAAVGETVRGESHAWVEWWDDGWRGFDPTNETHPGERHVVVASGRDYDDVIPLQGIYAGAATDRMTVDVHVTRLA</sequence>
<protein>
    <submittedName>
        <fullName evidence="2">Transglutaminase-like putative cysteine protease</fullName>
    </submittedName>
</protein>
<gene>
    <name evidence="2" type="ORF">J2S63_002604</name>
</gene>
<evidence type="ECO:0000313" key="2">
    <source>
        <dbReference type="EMBL" id="MDR7363051.1"/>
    </source>
</evidence>
<evidence type="ECO:0000313" key="3">
    <source>
        <dbReference type="Proteomes" id="UP001183648"/>
    </source>
</evidence>
<reference evidence="2 3" key="1">
    <citation type="submission" date="2023-07" db="EMBL/GenBank/DDBJ databases">
        <title>Sequencing the genomes of 1000 actinobacteria strains.</title>
        <authorList>
            <person name="Klenk H.-P."/>
        </authorList>
    </citation>
    <scope>NUCLEOTIDE SEQUENCE [LARGE SCALE GENOMIC DNA]</scope>
    <source>
        <strain evidence="2 3">DSM 19426</strain>
    </source>
</reference>
<dbReference type="Pfam" id="PF08379">
    <property type="entry name" value="Bact_transglu_N"/>
    <property type="match status" value="1"/>
</dbReference>